<evidence type="ECO:0000313" key="2">
    <source>
        <dbReference type="Proteomes" id="UP000815677"/>
    </source>
</evidence>
<keyword evidence="2" id="KW-1185">Reference proteome</keyword>
<protein>
    <submittedName>
        <fullName evidence="1">Uncharacterized protein</fullName>
    </submittedName>
</protein>
<evidence type="ECO:0000313" key="1">
    <source>
        <dbReference type="EMBL" id="GAT57199.1"/>
    </source>
</evidence>
<organism evidence="1 2">
    <name type="scientific">Mycena chlorophos</name>
    <name type="common">Agaric fungus</name>
    <name type="synonym">Agaricus chlorophos</name>
    <dbReference type="NCBI Taxonomy" id="658473"/>
    <lineage>
        <taxon>Eukaryota</taxon>
        <taxon>Fungi</taxon>
        <taxon>Dikarya</taxon>
        <taxon>Basidiomycota</taxon>
        <taxon>Agaricomycotina</taxon>
        <taxon>Agaricomycetes</taxon>
        <taxon>Agaricomycetidae</taxon>
        <taxon>Agaricales</taxon>
        <taxon>Marasmiineae</taxon>
        <taxon>Mycenaceae</taxon>
        <taxon>Mycena</taxon>
    </lineage>
</organism>
<reference evidence="1" key="1">
    <citation type="submission" date="2014-09" db="EMBL/GenBank/DDBJ databases">
        <title>Genome sequence of the luminous mushroom Mycena chlorophos for searching fungal bioluminescence genes.</title>
        <authorList>
            <person name="Tanaka Y."/>
            <person name="Kasuga D."/>
            <person name="Oba Y."/>
            <person name="Hase S."/>
            <person name="Sato K."/>
            <person name="Oba Y."/>
            <person name="Sakakibara Y."/>
        </authorList>
    </citation>
    <scope>NUCLEOTIDE SEQUENCE</scope>
</reference>
<sequence>MNVEGQGYDTLSDTIRYDMKPRPEARFSSAFLMAAASPTLDDDLATLTTVIETLPAGCLTGARTGPIAQHLIPESDVDGKEVWPAGEDGQGTLKIMALVSRDVLGMSVSCSFPASSGPSPTPVRR</sequence>
<name>A0ABQ0M1K1_MYCCL</name>
<gene>
    <name evidence="1" type="ORF">MCHLO_13764</name>
</gene>
<accession>A0ABQ0M1K1</accession>
<dbReference type="EMBL" id="DF849423">
    <property type="protein sequence ID" value="GAT57199.1"/>
    <property type="molecule type" value="Genomic_DNA"/>
</dbReference>
<dbReference type="Proteomes" id="UP000815677">
    <property type="component" value="Unassembled WGS sequence"/>
</dbReference>
<proteinExistence type="predicted"/>